<evidence type="ECO:0000313" key="4">
    <source>
        <dbReference type="Proteomes" id="UP000280698"/>
    </source>
</evidence>
<dbReference type="InterPro" id="IPR015943">
    <property type="entry name" value="WD40/YVTN_repeat-like_dom_sf"/>
</dbReference>
<dbReference type="InterPro" id="IPR011047">
    <property type="entry name" value="Quinoprotein_ADH-like_sf"/>
</dbReference>
<dbReference type="Proteomes" id="UP000280698">
    <property type="component" value="Unassembled WGS sequence"/>
</dbReference>
<comment type="caution">
    <text evidence="3">The sequence shown here is derived from an EMBL/GenBank/DDBJ whole genome shotgun (WGS) entry which is preliminary data.</text>
</comment>
<keyword evidence="4" id="KW-1185">Reference proteome</keyword>
<evidence type="ECO:0000313" key="3">
    <source>
        <dbReference type="EMBL" id="RNM01754.1"/>
    </source>
</evidence>
<keyword evidence="1" id="KW-0472">Membrane</keyword>
<name>A0ABX9WMB4_9ACTN</name>
<evidence type="ECO:0000259" key="2">
    <source>
        <dbReference type="Pfam" id="PF13360"/>
    </source>
</evidence>
<proteinExistence type="predicted"/>
<sequence>MTIIDLGELRDDVTPDPPARRRPAGGRPYRLLAVLAVALLTLAAATPVAARVAATVPGGPAAAAFVAGDRVYVVEPRDPGRGVGRQLVAYRVDQGPPRLLWRTLLPVDGAAVAVWEQDGMVLLVGRTAADVGWETVGVEAGTGRIGWRESGVAYPAGDGLLVQAVDERGDQPPRRVEVTTGRTLWTVPPLSGDLLLSFGPAGVDRLVHLPASGVTEVYDAGTGARLVARDLRPGELPARPRVLIAGGLLLVARDSAGTVSAYDLDTLDRRWTVAIPLVGYAQDCGHLLCLSRQTGGMWALDPATGAIRWSDDRFTGALAAAGGRLLVAVEGGAGTTLAVLEEGTGRVVADLGDWSLVPQDEADGRVLGVRLAGDGRLRVAQLDPATGRAVVRDAVAGLLSSCRAGGVLLVCRQGDGGFGVWRIG</sequence>
<dbReference type="Gene3D" id="2.130.10.10">
    <property type="entry name" value="YVTN repeat-like/Quinoprotein amine dehydrogenase"/>
    <property type="match status" value="1"/>
</dbReference>
<feature type="domain" description="Pyrrolo-quinoline quinone repeat" evidence="2">
    <location>
        <begin position="175"/>
        <end position="273"/>
    </location>
</feature>
<dbReference type="SUPFAM" id="SSF50998">
    <property type="entry name" value="Quinoprotein alcohol dehydrogenase-like"/>
    <property type="match status" value="1"/>
</dbReference>
<dbReference type="InterPro" id="IPR002372">
    <property type="entry name" value="PQQ_rpt_dom"/>
</dbReference>
<feature type="transmembrane region" description="Helical" evidence="1">
    <location>
        <begin position="29"/>
        <end position="50"/>
    </location>
</feature>
<evidence type="ECO:0000256" key="1">
    <source>
        <dbReference type="SAM" id="Phobius"/>
    </source>
</evidence>
<protein>
    <recommendedName>
        <fullName evidence="2">Pyrrolo-quinoline quinone repeat domain-containing protein</fullName>
    </recommendedName>
</protein>
<keyword evidence="1" id="KW-0812">Transmembrane</keyword>
<gene>
    <name evidence="3" type="ORF">EFE23_01095</name>
</gene>
<dbReference type="RefSeq" id="WP_123239048.1">
    <property type="nucleotide sequence ID" value="NZ_JAAHBY010000002.1"/>
</dbReference>
<dbReference type="EMBL" id="RJLN01000002">
    <property type="protein sequence ID" value="RNM01754.1"/>
    <property type="molecule type" value="Genomic_DNA"/>
</dbReference>
<reference evidence="3 4" key="1">
    <citation type="submission" date="2018-11" db="EMBL/GenBank/DDBJ databases">
        <title>Micromonospora sp. PPF5-17, a new actinomycetes isolated from a hot spring soil.</title>
        <authorList>
            <person name="Thawai C."/>
        </authorList>
    </citation>
    <scope>NUCLEOTIDE SEQUENCE [LARGE SCALE GENOMIC DNA]</scope>
    <source>
        <strain evidence="3 4">PPF5-17</strain>
    </source>
</reference>
<dbReference type="Pfam" id="PF13360">
    <property type="entry name" value="PQQ_2"/>
    <property type="match status" value="2"/>
</dbReference>
<feature type="domain" description="Pyrrolo-quinoline quinone repeat" evidence="2">
    <location>
        <begin position="292"/>
        <end position="395"/>
    </location>
</feature>
<keyword evidence="1" id="KW-1133">Transmembrane helix</keyword>
<organism evidence="3 4">
    <name type="scientific">Micromonospora solifontis</name>
    <dbReference type="NCBI Taxonomy" id="2487138"/>
    <lineage>
        <taxon>Bacteria</taxon>
        <taxon>Bacillati</taxon>
        <taxon>Actinomycetota</taxon>
        <taxon>Actinomycetes</taxon>
        <taxon>Micromonosporales</taxon>
        <taxon>Micromonosporaceae</taxon>
        <taxon>Micromonospora</taxon>
    </lineage>
</organism>
<accession>A0ABX9WMB4</accession>